<feature type="active site" description="Charge relay system" evidence="6 7">
    <location>
        <position position="177"/>
    </location>
</feature>
<dbReference type="PROSITE" id="PS00137">
    <property type="entry name" value="SUBTILASE_HIS"/>
    <property type="match status" value="1"/>
</dbReference>
<dbReference type="Proteomes" id="UP000813444">
    <property type="component" value="Unassembled WGS sequence"/>
</dbReference>
<evidence type="ECO:0000256" key="3">
    <source>
        <dbReference type="ARBA" id="ARBA00022729"/>
    </source>
</evidence>
<dbReference type="PROSITE" id="PS00138">
    <property type="entry name" value="SUBTILASE_SER"/>
    <property type="match status" value="1"/>
</dbReference>
<sequence length="908" mass="97886">MVRSTLAFSLLAAASAALAERPGRRPSNPGRPVVEKSNQVPGAYIVEFEDGASSTQFRTQADTGYDTRMTLDYELFKGISIQLNDVETAEERAAQLASLPAVKNIWPVKMIDRPNPINDRAPHEPSQPVKEGGRRAPRKRQQGGNETVPYQPHVMTGVDRLHAEGITGEGITIAVIDTGIDYNHPALGGCFGEGCLVAYGYDLVGDDYDGENAFPDSDPDDACDGHGTHVAGIIAAQGDNPEGFSGVAPGVTLAAYRVFGCNTWAGVSTDILISAFNMAYEQGADIITASIGGESGWSEEPWAVAVSRIVDRGVPCTLAAGNSGGGGLFLSSTAADGKGVTAIASFDNPHIIELRKEATYSVDSQSVAIPWAQSWPLGLDGVEREVWASSFDTENSRDACDPLPDDTPDLSDYYVLFRESWECYPMDQAINLAAKGARFLVMYSFDEELYAYDVEGFEGTENILGAAAIYQDTGRAMVTALADGATVRAVFENYDDAENFIIRRWNTLNPGAVSAFSSWGPTYELDFKPQFGAPGGDIFSTYPLELGTYAVLSGTSMACPFAAGAYALVSQARGIKPEPRLLETLFASTAQPQLFSRYQTPFDEWLAPGAQQGAGLIQVYDAAFTTTRLEPSSLAFNDTANFSGTMNFTIVNDGADDISLDISHIPTRTLYTVEEDEQTVTYGHGEVIPYGAELSFSQTKVTVSAGSAITIQVTATPPDGLNDRRYPYWSGFIAVNGTSTSLSLPYQGLSGSLREANVMPESEAYVAAYPDSLTPIPANTSFTVPAPGDDYDWENQPSFPLLLWRYEWGTKNASVHVVPATTSPLNSTYAIPGGFDAVGEVVSFSFMTRLGFQSFWWGDLANGDYVPAGRYKIVFVAQRLFTDGTSEDDWIVHASTPFQLNYADPRAK</sequence>
<feature type="region of interest" description="Disordered" evidence="9">
    <location>
        <begin position="113"/>
        <end position="151"/>
    </location>
</feature>
<dbReference type="OrthoDB" id="10256524at2759"/>
<feature type="active site" description="Charge relay system" evidence="6 7">
    <location>
        <position position="226"/>
    </location>
</feature>
<dbReference type="PRINTS" id="PR00723">
    <property type="entry name" value="SUBTILISIN"/>
</dbReference>
<dbReference type="AlphaFoldDB" id="A0A8K0WUG4"/>
<comment type="caution">
    <text evidence="13">The sequence shown here is derived from an EMBL/GenBank/DDBJ whole genome shotgun (WGS) entry which is preliminary data.</text>
</comment>
<dbReference type="InterPro" id="IPR036852">
    <property type="entry name" value="Peptidase_S8/S53_dom_sf"/>
</dbReference>
<dbReference type="InterPro" id="IPR034187">
    <property type="entry name" value="Peptidases_S8_5"/>
</dbReference>
<dbReference type="PROSITE" id="PS00136">
    <property type="entry name" value="SUBTILASE_ASP"/>
    <property type="match status" value="1"/>
</dbReference>
<keyword evidence="2 7" id="KW-0645">Protease</keyword>
<evidence type="ECO:0000256" key="4">
    <source>
        <dbReference type="ARBA" id="ARBA00022801"/>
    </source>
</evidence>
<evidence type="ECO:0000256" key="10">
    <source>
        <dbReference type="SAM" id="SignalP"/>
    </source>
</evidence>
<feature type="domain" description="Peptidase S8/S53" evidence="11">
    <location>
        <begin position="168"/>
        <end position="590"/>
    </location>
</feature>
<evidence type="ECO:0000256" key="9">
    <source>
        <dbReference type="SAM" id="MobiDB-lite"/>
    </source>
</evidence>
<comment type="similarity">
    <text evidence="1 7 8">Belongs to the peptidase S8 family.</text>
</comment>
<dbReference type="PANTHER" id="PTHR43806:SF66">
    <property type="entry name" value="SERIN ENDOPEPTIDASE"/>
    <property type="match status" value="1"/>
</dbReference>
<dbReference type="InterPro" id="IPR023827">
    <property type="entry name" value="Peptidase_S8_Asp-AS"/>
</dbReference>
<dbReference type="Pfam" id="PF00082">
    <property type="entry name" value="Peptidase_S8"/>
    <property type="match status" value="1"/>
</dbReference>
<name>A0A8K0WUG4_9HYPO</name>
<feature type="signal peptide" evidence="10">
    <location>
        <begin position="1"/>
        <end position="19"/>
    </location>
</feature>
<keyword evidence="5 7" id="KW-0720">Serine protease</keyword>
<dbReference type="InterPro" id="IPR023828">
    <property type="entry name" value="Peptidase_S8_Ser-AS"/>
</dbReference>
<evidence type="ECO:0000256" key="7">
    <source>
        <dbReference type="PROSITE-ProRule" id="PRU01240"/>
    </source>
</evidence>
<dbReference type="InterPro" id="IPR015500">
    <property type="entry name" value="Peptidase_S8_subtilisin-rel"/>
</dbReference>
<keyword evidence="4 7" id="KW-0378">Hydrolase</keyword>
<evidence type="ECO:0000259" key="11">
    <source>
        <dbReference type="Pfam" id="PF00082"/>
    </source>
</evidence>
<dbReference type="SUPFAM" id="SSF52743">
    <property type="entry name" value="Subtilisin-like"/>
    <property type="match status" value="1"/>
</dbReference>
<dbReference type="InterPro" id="IPR050131">
    <property type="entry name" value="Peptidase_S8_subtilisin-like"/>
</dbReference>
<evidence type="ECO:0000313" key="14">
    <source>
        <dbReference type="Proteomes" id="UP000813444"/>
    </source>
</evidence>
<gene>
    <name evidence="13" type="ORF">B0I35DRAFT_350125</name>
</gene>
<evidence type="ECO:0000256" key="8">
    <source>
        <dbReference type="RuleBase" id="RU003355"/>
    </source>
</evidence>
<evidence type="ECO:0000256" key="2">
    <source>
        <dbReference type="ARBA" id="ARBA00022670"/>
    </source>
</evidence>
<reference evidence="13" key="1">
    <citation type="journal article" date="2021" name="Nat. Commun.">
        <title>Genetic determinants of endophytism in the Arabidopsis root mycobiome.</title>
        <authorList>
            <person name="Mesny F."/>
            <person name="Miyauchi S."/>
            <person name="Thiergart T."/>
            <person name="Pickel B."/>
            <person name="Atanasova L."/>
            <person name="Karlsson M."/>
            <person name="Huettel B."/>
            <person name="Barry K.W."/>
            <person name="Haridas S."/>
            <person name="Chen C."/>
            <person name="Bauer D."/>
            <person name="Andreopoulos W."/>
            <person name="Pangilinan J."/>
            <person name="LaButti K."/>
            <person name="Riley R."/>
            <person name="Lipzen A."/>
            <person name="Clum A."/>
            <person name="Drula E."/>
            <person name="Henrissat B."/>
            <person name="Kohler A."/>
            <person name="Grigoriev I.V."/>
            <person name="Martin F.M."/>
            <person name="Hacquard S."/>
        </authorList>
    </citation>
    <scope>NUCLEOTIDE SEQUENCE</scope>
    <source>
        <strain evidence="13">MPI-CAGE-CH-0235</strain>
    </source>
</reference>
<protein>
    <submittedName>
        <fullName evidence="13">Subtilisin-like serine protease PR1C</fullName>
    </submittedName>
</protein>
<dbReference type="Gene3D" id="3.40.50.200">
    <property type="entry name" value="Peptidase S8/S53 domain"/>
    <property type="match status" value="2"/>
</dbReference>
<feature type="domain" description="C5a peptidase/Subtilisin-like protease SBT2-like Fn3-like" evidence="12">
    <location>
        <begin position="635"/>
        <end position="746"/>
    </location>
</feature>
<dbReference type="Pfam" id="PF06280">
    <property type="entry name" value="fn3_5"/>
    <property type="match status" value="1"/>
</dbReference>
<dbReference type="GO" id="GO:0016020">
    <property type="term" value="C:membrane"/>
    <property type="evidence" value="ECO:0007669"/>
    <property type="project" value="InterPro"/>
</dbReference>
<proteinExistence type="inferred from homology"/>
<organism evidence="13 14">
    <name type="scientific">Stachybotrys elegans</name>
    <dbReference type="NCBI Taxonomy" id="80388"/>
    <lineage>
        <taxon>Eukaryota</taxon>
        <taxon>Fungi</taxon>
        <taxon>Dikarya</taxon>
        <taxon>Ascomycota</taxon>
        <taxon>Pezizomycotina</taxon>
        <taxon>Sordariomycetes</taxon>
        <taxon>Hypocreomycetidae</taxon>
        <taxon>Hypocreales</taxon>
        <taxon>Stachybotryaceae</taxon>
        <taxon>Stachybotrys</taxon>
    </lineage>
</organism>
<dbReference type="InterPro" id="IPR022398">
    <property type="entry name" value="Peptidase_S8_His-AS"/>
</dbReference>
<dbReference type="PANTHER" id="PTHR43806">
    <property type="entry name" value="PEPTIDASE S8"/>
    <property type="match status" value="1"/>
</dbReference>
<evidence type="ECO:0000256" key="6">
    <source>
        <dbReference type="PIRSR" id="PIRSR615500-1"/>
    </source>
</evidence>
<evidence type="ECO:0000313" key="13">
    <source>
        <dbReference type="EMBL" id="KAH7323148.1"/>
    </source>
</evidence>
<dbReference type="InterPro" id="IPR000209">
    <property type="entry name" value="Peptidase_S8/S53_dom"/>
</dbReference>
<dbReference type="PROSITE" id="PS51892">
    <property type="entry name" value="SUBTILASE"/>
    <property type="match status" value="1"/>
</dbReference>
<dbReference type="GO" id="GO:0004252">
    <property type="term" value="F:serine-type endopeptidase activity"/>
    <property type="evidence" value="ECO:0007669"/>
    <property type="project" value="UniProtKB-UniRule"/>
</dbReference>
<evidence type="ECO:0000259" key="12">
    <source>
        <dbReference type="Pfam" id="PF06280"/>
    </source>
</evidence>
<feature type="chain" id="PRO_5035476575" evidence="10">
    <location>
        <begin position="20"/>
        <end position="908"/>
    </location>
</feature>
<dbReference type="InterPro" id="IPR010435">
    <property type="entry name" value="C5a/SBT2-like_Fn3"/>
</dbReference>
<evidence type="ECO:0000256" key="1">
    <source>
        <dbReference type="ARBA" id="ARBA00011073"/>
    </source>
</evidence>
<keyword evidence="3 10" id="KW-0732">Signal</keyword>
<dbReference type="CDD" id="cd07489">
    <property type="entry name" value="Peptidases_S8_5"/>
    <property type="match status" value="1"/>
</dbReference>
<keyword evidence="14" id="KW-1185">Reference proteome</keyword>
<accession>A0A8K0WUG4</accession>
<evidence type="ECO:0000256" key="5">
    <source>
        <dbReference type="ARBA" id="ARBA00022825"/>
    </source>
</evidence>
<dbReference type="GO" id="GO:0006508">
    <property type="term" value="P:proteolysis"/>
    <property type="evidence" value="ECO:0007669"/>
    <property type="project" value="UniProtKB-KW"/>
</dbReference>
<dbReference type="EMBL" id="JAGPNK010000004">
    <property type="protein sequence ID" value="KAH7323148.1"/>
    <property type="molecule type" value="Genomic_DNA"/>
</dbReference>
<feature type="active site" description="Charge relay system" evidence="6 7">
    <location>
        <position position="556"/>
    </location>
</feature>